<evidence type="ECO:0000313" key="2">
    <source>
        <dbReference type="EMBL" id="MBC2607057.1"/>
    </source>
</evidence>
<evidence type="ECO:0000259" key="1">
    <source>
        <dbReference type="Pfam" id="PF17389"/>
    </source>
</evidence>
<proteinExistence type="predicted"/>
<protein>
    <recommendedName>
        <fullName evidence="1">Alpha-L-rhamnosidase six-hairpin glycosidase domain-containing protein</fullName>
    </recommendedName>
</protein>
<dbReference type="InterPro" id="IPR035396">
    <property type="entry name" value="Bac_rhamnosid6H"/>
</dbReference>
<dbReference type="GO" id="GO:0005975">
    <property type="term" value="P:carbohydrate metabolic process"/>
    <property type="evidence" value="ECO:0007669"/>
    <property type="project" value="InterPro"/>
</dbReference>
<evidence type="ECO:0000313" key="3">
    <source>
        <dbReference type="Proteomes" id="UP000526501"/>
    </source>
</evidence>
<dbReference type="PANTHER" id="PTHR34987">
    <property type="entry name" value="C, PUTATIVE (AFU_ORTHOLOGUE AFUA_3G02880)-RELATED"/>
    <property type="match status" value="1"/>
</dbReference>
<feature type="domain" description="Alpha-L-rhamnosidase six-hairpin glycosidase" evidence="1">
    <location>
        <begin position="240"/>
        <end position="576"/>
    </location>
</feature>
<dbReference type="InterPro" id="IPR008928">
    <property type="entry name" value="6-hairpin_glycosidase_sf"/>
</dbReference>
<accession>A0A7X1EAS0</accession>
<sequence length="647" mass="72426">MCETPYGNHGIAKLHVKAGWNLLLGQVDLLSDYWSYQIRVIEADAVSLHAIPDLDCENVFSLAPAKQGAEVSSEMLSATADCCTVFDQWEQSSGSVELLTPARQVAWDRIDFSKAFEPRNYDGFCPKIVSKEATWCFEFEREFYGHPRLQVSAPAGSVLDVSYGDWNRKDGRVDLYGSNPLVDATDRFILKGGSQCIHVLNPRGGIFLQVTLRAPSGVDAEELSVYSLEILDRSIFPDVQGAFGCGNAVYDFAWNASVATFQASTDEAYSDCPWRERGSYIGDALVTQQLNARLSTDLSVARRTFNNFGRAALPGGQLPCCAPSWLRLPHEDFTYLWILSIRDHWALTGDVSFVHDNWAVIKGIWRSQWDTHSSGLWNANGRRLFIDWGCLKSEREGEANAVINILRIAALQATGELARISGFHETATHFEGEAGDVRTAVEQVLWDEEESRFLARLGEGKSIALHANILALRYKVGDPHLIFRYLEPHLRENLNRGLRMEKFSGYIELYYLYFLLPALAELGRCNLAEELIEQHYGYLATQECLTLSECFGSVRRSGSLCHVWSSAGALYLHENVLGVRQAVAGNPDKWILEPRVTERFSRVSGVLPHRLGDIKIQWERDVSGQIEIEYDAPVGVEIVDAVQSAVQ</sequence>
<dbReference type="SUPFAM" id="SSF48208">
    <property type="entry name" value="Six-hairpin glycosidases"/>
    <property type="match status" value="1"/>
</dbReference>
<dbReference type="PANTHER" id="PTHR34987:SF4">
    <property type="entry name" value="ALPHA-L-RHAMNOSIDASE C-TERMINAL DOMAIN-CONTAINING PROTEIN"/>
    <property type="match status" value="1"/>
</dbReference>
<gene>
    <name evidence="2" type="ORF">H5P27_13470</name>
</gene>
<dbReference type="AlphaFoldDB" id="A0A7X1EAS0"/>
<dbReference type="Proteomes" id="UP000526501">
    <property type="component" value="Unassembled WGS sequence"/>
</dbReference>
<dbReference type="Pfam" id="PF17389">
    <property type="entry name" value="Bac_rhamnosid6H"/>
    <property type="match status" value="1"/>
</dbReference>
<dbReference type="RefSeq" id="WP_185660920.1">
    <property type="nucleotide sequence ID" value="NZ_CAWPOO010000012.1"/>
</dbReference>
<organism evidence="2 3">
    <name type="scientific">Pelagicoccus albus</name>
    <dbReference type="NCBI Taxonomy" id="415222"/>
    <lineage>
        <taxon>Bacteria</taxon>
        <taxon>Pseudomonadati</taxon>
        <taxon>Verrucomicrobiota</taxon>
        <taxon>Opitutia</taxon>
        <taxon>Puniceicoccales</taxon>
        <taxon>Pelagicoccaceae</taxon>
        <taxon>Pelagicoccus</taxon>
    </lineage>
</organism>
<comment type="caution">
    <text evidence="2">The sequence shown here is derived from an EMBL/GenBank/DDBJ whole genome shotgun (WGS) entry which is preliminary data.</text>
</comment>
<reference evidence="2 3" key="1">
    <citation type="submission" date="2020-07" db="EMBL/GenBank/DDBJ databases">
        <authorList>
            <person name="Feng X."/>
        </authorList>
    </citation>
    <scope>NUCLEOTIDE SEQUENCE [LARGE SCALE GENOMIC DNA]</scope>
    <source>
        <strain evidence="2 3">JCM23202</strain>
    </source>
</reference>
<dbReference type="Gene3D" id="2.60.120.260">
    <property type="entry name" value="Galactose-binding domain-like"/>
    <property type="match status" value="1"/>
</dbReference>
<keyword evidence="3" id="KW-1185">Reference proteome</keyword>
<dbReference type="InterPro" id="IPR012341">
    <property type="entry name" value="6hp_glycosidase-like_sf"/>
</dbReference>
<dbReference type="Gene3D" id="2.60.420.10">
    <property type="entry name" value="Maltose phosphorylase, domain 3"/>
    <property type="match status" value="1"/>
</dbReference>
<dbReference type="EMBL" id="JACHVC010000012">
    <property type="protein sequence ID" value="MBC2607057.1"/>
    <property type="molecule type" value="Genomic_DNA"/>
</dbReference>
<name>A0A7X1EAS0_9BACT</name>
<dbReference type="Gene3D" id="1.50.10.10">
    <property type="match status" value="1"/>
</dbReference>